<dbReference type="EMBL" id="FNGI01000016">
    <property type="protein sequence ID" value="SDM26162.1"/>
    <property type="molecule type" value="Genomic_DNA"/>
</dbReference>
<dbReference type="RefSeq" id="WP_245704273.1">
    <property type="nucleotide sequence ID" value="NZ_FNGI01000016.1"/>
</dbReference>
<name>A0A1G9RSM3_9GAMM</name>
<protein>
    <submittedName>
        <fullName evidence="1">Predicted dithiol-disulfide oxidoreductase, DUF899 family</fullName>
    </submittedName>
</protein>
<reference evidence="1 2" key="1">
    <citation type="submission" date="2016-10" db="EMBL/GenBank/DDBJ databases">
        <authorList>
            <person name="de Groot N.N."/>
        </authorList>
    </citation>
    <scope>NUCLEOTIDE SEQUENCE [LARGE SCALE GENOMIC DNA]</scope>
    <source>
        <strain evidence="1 2">DSM 14789</strain>
    </source>
</reference>
<evidence type="ECO:0000313" key="2">
    <source>
        <dbReference type="Proteomes" id="UP000198654"/>
    </source>
</evidence>
<organism evidence="1 2">
    <name type="scientific">Modicisalibacter muralis</name>
    <dbReference type="NCBI Taxonomy" id="119000"/>
    <lineage>
        <taxon>Bacteria</taxon>
        <taxon>Pseudomonadati</taxon>
        <taxon>Pseudomonadota</taxon>
        <taxon>Gammaproteobacteria</taxon>
        <taxon>Oceanospirillales</taxon>
        <taxon>Halomonadaceae</taxon>
        <taxon>Modicisalibacter</taxon>
    </lineage>
</organism>
<sequence length="237" mass="27054">MDNIDSNSPRVVSREEWLQARKDLLAKEKELTHLGDRVSAARRALPWVKVEKQYEFDTPEGKRTLAELFDGRSQLIVYHFMFGPGWEEGCGGCSFLADHIDGANLHLAHHDVTLLAVSRAPLAEFAPFKQRMGWRFNWVSSHGSDFNYDYHASATPEDIAAGTVYYNFERSQNPGEEMHGISVFYKDAAGDVFHTYSSYARGGDILLGAHNYLDLTPKGRNERGTMDWVRHHDRYEQ</sequence>
<dbReference type="SUPFAM" id="SSF52833">
    <property type="entry name" value="Thioredoxin-like"/>
    <property type="match status" value="1"/>
</dbReference>
<dbReference type="InterPro" id="IPR036249">
    <property type="entry name" value="Thioredoxin-like_sf"/>
</dbReference>
<keyword evidence="2" id="KW-1185">Reference proteome</keyword>
<proteinExistence type="predicted"/>
<accession>A0A1G9RSM3</accession>
<dbReference type="STRING" id="119000.SAMN05661010_03785"/>
<dbReference type="InterPro" id="IPR010296">
    <property type="entry name" value="DUF899_thioredox"/>
</dbReference>
<gene>
    <name evidence="1" type="ORF">SAMN05661010_03785</name>
</gene>
<dbReference type="Proteomes" id="UP000198654">
    <property type="component" value="Unassembled WGS sequence"/>
</dbReference>
<evidence type="ECO:0000313" key="1">
    <source>
        <dbReference type="EMBL" id="SDM26162.1"/>
    </source>
</evidence>
<dbReference type="AlphaFoldDB" id="A0A1G9RSM3"/>
<dbReference type="Pfam" id="PF05988">
    <property type="entry name" value="DUF899"/>
    <property type="match status" value="1"/>
</dbReference>